<reference evidence="2 3" key="1">
    <citation type="journal article" date="2024" name="J Genomics">
        <title>Draft genome sequencing and assembly of Favolaschia claudopus CIRM-BRFM 2984 isolated from oak limbs.</title>
        <authorList>
            <person name="Navarro D."/>
            <person name="Drula E."/>
            <person name="Chaduli D."/>
            <person name="Cazenave R."/>
            <person name="Ahrendt S."/>
            <person name="Wang J."/>
            <person name="Lipzen A."/>
            <person name="Daum C."/>
            <person name="Barry K."/>
            <person name="Grigoriev I.V."/>
            <person name="Favel A."/>
            <person name="Rosso M.N."/>
            <person name="Martin F."/>
        </authorList>
    </citation>
    <scope>NUCLEOTIDE SEQUENCE [LARGE SCALE GENOMIC DNA]</scope>
    <source>
        <strain evidence="2 3">CIRM-BRFM 2984</strain>
    </source>
</reference>
<name>A0AAW0DW66_9AGAR</name>
<organism evidence="2 3">
    <name type="scientific">Favolaschia claudopus</name>
    <dbReference type="NCBI Taxonomy" id="2862362"/>
    <lineage>
        <taxon>Eukaryota</taxon>
        <taxon>Fungi</taxon>
        <taxon>Dikarya</taxon>
        <taxon>Basidiomycota</taxon>
        <taxon>Agaricomycotina</taxon>
        <taxon>Agaricomycetes</taxon>
        <taxon>Agaricomycetidae</taxon>
        <taxon>Agaricales</taxon>
        <taxon>Marasmiineae</taxon>
        <taxon>Mycenaceae</taxon>
        <taxon>Favolaschia</taxon>
    </lineage>
</organism>
<gene>
    <name evidence="2" type="ORF">R3P38DRAFT_3170333</name>
</gene>
<evidence type="ECO:0000313" key="3">
    <source>
        <dbReference type="Proteomes" id="UP001362999"/>
    </source>
</evidence>
<evidence type="ECO:0000256" key="1">
    <source>
        <dbReference type="SAM" id="MobiDB-lite"/>
    </source>
</evidence>
<keyword evidence="3" id="KW-1185">Reference proteome</keyword>
<dbReference type="AlphaFoldDB" id="A0AAW0DW66"/>
<dbReference type="EMBL" id="JAWWNJ010000005">
    <property type="protein sequence ID" value="KAK7055659.1"/>
    <property type="molecule type" value="Genomic_DNA"/>
</dbReference>
<proteinExistence type="predicted"/>
<evidence type="ECO:0000313" key="2">
    <source>
        <dbReference type="EMBL" id="KAK7055659.1"/>
    </source>
</evidence>
<dbReference type="Proteomes" id="UP001362999">
    <property type="component" value="Unassembled WGS sequence"/>
</dbReference>
<comment type="caution">
    <text evidence="2">The sequence shown here is derived from an EMBL/GenBank/DDBJ whole genome shotgun (WGS) entry which is preliminary data.</text>
</comment>
<sequence>MTFNPVLVKLSIPILREASIHNRSAPSQHNRSFLVFHCQWVCAIYTMTNVLVPQRQSSPSPHILPHNTVGPSRCPSPIDDAHLSSSLLPLRTPQGLGLQNR</sequence>
<accession>A0AAW0DW66</accession>
<protein>
    <submittedName>
        <fullName evidence="2">Uncharacterized protein</fullName>
    </submittedName>
</protein>
<feature type="region of interest" description="Disordered" evidence="1">
    <location>
        <begin position="56"/>
        <end position="101"/>
    </location>
</feature>